<comment type="catalytic activity">
    <reaction evidence="6">
        <text>Endonucleolytic cleavage of RNA, removing 5'-extranucleotides from tRNA precursor.</text>
        <dbReference type="EC" id="3.1.26.5"/>
    </reaction>
</comment>
<evidence type="ECO:0000256" key="6">
    <source>
        <dbReference type="HAMAP-Rule" id="MF_00227"/>
    </source>
</evidence>
<dbReference type="InterPro" id="IPR000100">
    <property type="entry name" value="RNase_P"/>
</dbReference>
<keyword evidence="3 6" id="KW-0255">Endonuclease</keyword>
<dbReference type="InterPro" id="IPR020568">
    <property type="entry name" value="Ribosomal_Su5_D2-typ_SF"/>
</dbReference>
<dbReference type="PANTHER" id="PTHR33992">
    <property type="entry name" value="RIBONUCLEASE P PROTEIN COMPONENT"/>
    <property type="match status" value="1"/>
</dbReference>
<comment type="subunit">
    <text evidence="6">Consists of a catalytic RNA component (M1 or rnpB) and a protein subunit.</text>
</comment>
<dbReference type="NCBIfam" id="TIGR00188">
    <property type="entry name" value="rnpA"/>
    <property type="match status" value="1"/>
</dbReference>
<dbReference type="SUPFAM" id="SSF54211">
    <property type="entry name" value="Ribosomal protein S5 domain 2-like"/>
    <property type="match status" value="1"/>
</dbReference>
<evidence type="ECO:0000256" key="4">
    <source>
        <dbReference type="ARBA" id="ARBA00022801"/>
    </source>
</evidence>
<dbReference type="EMBL" id="MHUC01000039">
    <property type="protein sequence ID" value="OHA70037.1"/>
    <property type="molecule type" value="Genomic_DNA"/>
</dbReference>
<protein>
    <recommendedName>
        <fullName evidence="6 7">Ribonuclease P protein component</fullName>
        <shortName evidence="6">RNase P protein</shortName>
        <shortName evidence="6">RNaseP protein</shortName>
        <ecNumber evidence="6 7">3.1.26.5</ecNumber>
    </recommendedName>
    <alternativeName>
        <fullName evidence="6">Protein C5</fullName>
    </alternativeName>
</protein>
<dbReference type="GO" id="GO:0000049">
    <property type="term" value="F:tRNA binding"/>
    <property type="evidence" value="ECO:0007669"/>
    <property type="project" value="UniProtKB-UniRule"/>
</dbReference>
<keyword evidence="5 6" id="KW-0694">RNA-binding</keyword>
<organism evidence="8 9">
    <name type="scientific">Candidatus Wildermuthbacteria bacterium RIFCSPHIGHO2_12_FULL_40_12</name>
    <dbReference type="NCBI Taxonomy" id="1802457"/>
    <lineage>
        <taxon>Bacteria</taxon>
        <taxon>Candidatus Wildermuthiibacteriota</taxon>
    </lineage>
</organism>
<dbReference type="GO" id="GO:0001682">
    <property type="term" value="P:tRNA 5'-leader removal"/>
    <property type="evidence" value="ECO:0007669"/>
    <property type="project" value="UniProtKB-UniRule"/>
</dbReference>
<proteinExistence type="inferred from homology"/>
<evidence type="ECO:0000256" key="5">
    <source>
        <dbReference type="ARBA" id="ARBA00022884"/>
    </source>
</evidence>
<dbReference type="Proteomes" id="UP000177078">
    <property type="component" value="Unassembled WGS sequence"/>
</dbReference>
<reference evidence="8 9" key="1">
    <citation type="journal article" date="2016" name="Nat. Commun.">
        <title>Thousands of microbial genomes shed light on interconnected biogeochemical processes in an aquifer system.</title>
        <authorList>
            <person name="Anantharaman K."/>
            <person name="Brown C.T."/>
            <person name="Hug L.A."/>
            <person name="Sharon I."/>
            <person name="Castelle C.J."/>
            <person name="Probst A.J."/>
            <person name="Thomas B.C."/>
            <person name="Singh A."/>
            <person name="Wilkins M.J."/>
            <person name="Karaoz U."/>
            <person name="Brodie E.L."/>
            <person name="Williams K.H."/>
            <person name="Hubbard S.S."/>
            <person name="Banfield J.F."/>
        </authorList>
    </citation>
    <scope>NUCLEOTIDE SEQUENCE [LARGE SCALE GENOMIC DNA]</scope>
</reference>
<keyword evidence="4 6" id="KW-0378">Hydrolase</keyword>
<accession>A0A1G2RBD5</accession>
<keyword evidence="1 6" id="KW-0819">tRNA processing</keyword>
<evidence type="ECO:0000256" key="3">
    <source>
        <dbReference type="ARBA" id="ARBA00022759"/>
    </source>
</evidence>
<dbReference type="Gene3D" id="3.30.230.10">
    <property type="match status" value="1"/>
</dbReference>
<dbReference type="HAMAP" id="MF_00227">
    <property type="entry name" value="RNase_P"/>
    <property type="match status" value="1"/>
</dbReference>
<dbReference type="EC" id="3.1.26.5" evidence="6 7"/>
<dbReference type="STRING" id="1802457.A3F15_00745"/>
<dbReference type="Pfam" id="PF00825">
    <property type="entry name" value="Ribonuclease_P"/>
    <property type="match status" value="1"/>
</dbReference>
<gene>
    <name evidence="6" type="primary">rnpA</name>
    <name evidence="8" type="ORF">A3F15_00745</name>
</gene>
<evidence type="ECO:0000313" key="8">
    <source>
        <dbReference type="EMBL" id="OHA70037.1"/>
    </source>
</evidence>
<evidence type="ECO:0000256" key="7">
    <source>
        <dbReference type="NCBIfam" id="TIGR00188"/>
    </source>
</evidence>
<comment type="function">
    <text evidence="6">RNaseP catalyzes the removal of the 5'-leader sequence from pre-tRNA to produce the mature 5'-terminus. It can also cleave other RNA substrates such as 4.5S RNA. The protein component plays an auxiliary but essential role in vivo by binding to the 5'-leader sequence and broadening the substrate specificity of the ribozyme.</text>
</comment>
<dbReference type="InterPro" id="IPR014721">
    <property type="entry name" value="Ribsml_uS5_D2-typ_fold_subgr"/>
</dbReference>
<evidence type="ECO:0000256" key="2">
    <source>
        <dbReference type="ARBA" id="ARBA00022722"/>
    </source>
</evidence>
<evidence type="ECO:0000313" key="9">
    <source>
        <dbReference type="Proteomes" id="UP000177078"/>
    </source>
</evidence>
<dbReference type="GO" id="GO:0004526">
    <property type="term" value="F:ribonuclease P activity"/>
    <property type="evidence" value="ECO:0007669"/>
    <property type="project" value="UniProtKB-UniRule"/>
</dbReference>
<dbReference type="GO" id="GO:0030677">
    <property type="term" value="C:ribonuclease P complex"/>
    <property type="evidence" value="ECO:0007669"/>
    <property type="project" value="TreeGrafter"/>
</dbReference>
<sequence length="116" mass="13374">MLPRIHRLKKKKDFDVVFKGKKGAEEDGLVFRFVPNKLEYGRFGFVIGKNVSSRATVRNLVRRRLSALVRKHALEEKYWIDGIFVAKPGLELKKNKELEEIMIRLVKKIGLPQGAA</sequence>
<dbReference type="GO" id="GO:0042781">
    <property type="term" value="F:3'-tRNA processing endoribonuclease activity"/>
    <property type="evidence" value="ECO:0007669"/>
    <property type="project" value="TreeGrafter"/>
</dbReference>
<evidence type="ECO:0000256" key="1">
    <source>
        <dbReference type="ARBA" id="ARBA00022694"/>
    </source>
</evidence>
<comment type="caution">
    <text evidence="8">The sequence shown here is derived from an EMBL/GenBank/DDBJ whole genome shotgun (WGS) entry which is preliminary data.</text>
</comment>
<dbReference type="PANTHER" id="PTHR33992:SF1">
    <property type="entry name" value="RIBONUCLEASE P PROTEIN COMPONENT"/>
    <property type="match status" value="1"/>
</dbReference>
<keyword evidence="2 6" id="KW-0540">Nuclease</keyword>
<comment type="similarity">
    <text evidence="6">Belongs to the RnpA family.</text>
</comment>
<dbReference type="AlphaFoldDB" id="A0A1G2RBD5"/>
<name>A0A1G2RBD5_9BACT</name>